<dbReference type="AlphaFoldDB" id="A0A1A0VFM3"/>
<sequence length="95" mass="10659">MTDTGLATLALLCPRGHVAATLIKQAAHQPTEISRPEAARERWPRERDDDYTRMHCQECNPPEWLAGSTAAIREKVDQLISDESEFQGSFTLSFS</sequence>
<dbReference type="Proteomes" id="UP000091914">
    <property type="component" value="Unassembled WGS sequence"/>
</dbReference>
<proteinExistence type="predicted"/>
<evidence type="ECO:0000256" key="1">
    <source>
        <dbReference type="SAM" id="MobiDB-lite"/>
    </source>
</evidence>
<feature type="compositionally biased region" description="Basic and acidic residues" evidence="1">
    <location>
        <begin position="34"/>
        <end position="46"/>
    </location>
</feature>
<accession>A0A1A0VFM3</accession>
<reference evidence="2 3" key="1">
    <citation type="submission" date="2016-06" db="EMBL/GenBank/DDBJ databases">
        <authorList>
            <person name="Kjaerup R.B."/>
            <person name="Dalgaard T.S."/>
            <person name="Juul-Madsen H.R."/>
        </authorList>
    </citation>
    <scope>NUCLEOTIDE SEQUENCE [LARGE SCALE GENOMIC DNA]</scope>
    <source>
        <strain evidence="2 3">852002-51834_SCH5396731</strain>
    </source>
</reference>
<protein>
    <submittedName>
        <fullName evidence="2">Uncharacterized protein</fullName>
    </submittedName>
</protein>
<name>A0A1A0VFM3_9MYCO</name>
<organism evidence="2 3">
    <name type="scientific">Mycobacterium colombiense</name>
    <dbReference type="NCBI Taxonomy" id="339268"/>
    <lineage>
        <taxon>Bacteria</taxon>
        <taxon>Bacillati</taxon>
        <taxon>Actinomycetota</taxon>
        <taxon>Actinomycetes</taxon>
        <taxon>Mycobacteriales</taxon>
        <taxon>Mycobacteriaceae</taxon>
        <taxon>Mycobacterium</taxon>
        <taxon>Mycobacterium avium complex (MAC)</taxon>
    </lineage>
</organism>
<comment type="caution">
    <text evidence="2">The sequence shown here is derived from an EMBL/GenBank/DDBJ whole genome shotgun (WGS) entry which is preliminary data.</text>
</comment>
<feature type="region of interest" description="Disordered" evidence="1">
    <location>
        <begin position="26"/>
        <end position="46"/>
    </location>
</feature>
<dbReference type="RefSeq" id="WP_064882254.1">
    <property type="nucleotide sequence ID" value="NZ_LZSX01000073.1"/>
</dbReference>
<dbReference type="EMBL" id="LZSX01000073">
    <property type="protein sequence ID" value="OBB82014.1"/>
    <property type="molecule type" value="Genomic_DNA"/>
</dbReference>
<dbReference type="OrthoDB" id="9849570at2"/>
<evidence type="ECO:0000313" key="3">
    <source>
        <dbReference type="Proteomes" id="UP000091914"/>
    </source>
</evidence>
<gene>
    <name evidence="2" type="ORF">A5760_13730</name>
</gene>
<evidence type="ECO:0000313" key="2">
    <source>
        <dbReference type="EMBL" id="OBB82014.1"/>
    </source>
</evidence>